<proteinExistence type="predicted"/>
<keyword evidence="3 5" id="KW-1133">Transmembrane helix</keyword>
<keyword evidence="7" id="KW-1185">Reference proteome</keyword>
<evidence type="ECO:0000256" key="4">
    <source>
        <dbReference type="ARBA" id="ARBA00023136"/>
    </source>
</evidence>
<sequence length="210" mass="22299">MELLSILLFSLAVSADGFMVGTAYGIRKIKIPLLSLLVISLASAGAVTLSMLCGKGLSLFLSPQGAKMAGGFMLVLVGLYFLFCACRERISAWPQEDEPLLTFSIKSLGIIILILKEPVKADFDCSGEISSREAFFLGMALAMDAFGAGIGLAMAGFDILFTAALVGMIKFILVKVGLGAGNLVQSHKYKHLSALVSGLIFITIGMLEFF</sequence>
<dbReference type="InterPro" id="IPR014205">
    <property type="entry name" value="Spore_YtaF"/>
</dbReference>
<dbReference type="PANTHER" id="PTHR35529">
    <property type="entry name" value="MANGANESE EFFLUX PUMP MNTP-RELATED"/>
    <property type="match status" value="1"/>
</dbReference>
<dbReference type="NCBIfam" id="TIGR02840">
    <property type="entry name" value="spore_YtaF"/>
    <property type="match status" value="1"/>
</dbReference>
<keyword evidence="1" id="KW-1003">Cell membrane</keyword>
<evidence type="ECO:0000256" key="5">
    <source>
        <dbReference type="SAM" id="Phobius"/>
    </source>
</evidence>
<name>A0A1M5MZS6_9FIRM</name>
<dbReference type="InterPro" id="IPR003810">
    <property type="entry name" value="Mntp/YtaF"/>
</dbReference>
<gene>
    <name evidence="6" type="ORF">SAMN02745221_01055</name>
</gene>
<protein>
    <submittedName>
        <fullName evidence="6">Putative sporulation protein YtaF</fullName>
    </submittedName>
</protein>
<evidence type="ECO:0000313" key="7">
    <source>
        <dbReference type="Proteomes" id="UP000242329"/>
    </source>
</evidence>
<keyword evidence="4 5" id="KW-0472">Membrane</keyword>
<evidence type="ECO:0000256" key="1">
    <source>
        <dbReference type="ARBA" id="ARBA00022475"/>
    </source>
</evidence>
<organism evidence="6 7">
    <name type="scientific">Thermosyntropha lipolytica DSM 11003</name>
    <dbReference type="NCBI Taxonomy" id="1123382"/>
    <lineage>
        <taxon>Bacteria</taxon>
        <taxon>Bacillati</taxon>
        <taxon>Bacillota</taxon>
        <taxon>Clostridia</taxon>
        <taxon>Eubacteriales</taxon>
        <taxon>Syntrophomonadaceae</taxon>
        <taxon>Thermosyntropha</taxon>
    </lineage>
</organism>
<dbReference type="AlphaFoldDB" id="A0A1M5MZS6"/>
<accession>A0A1M5MZS6</accession>
<feature type="transmembrane region" description="Helical" evidence="5">
    <location>
        <begin position="192"/>
        <end position="209"/>
    </location>
</feature>
<dbReference type="OrthoDB" id="1679205at2"/>
<dbReference type="Proteomes" id="UP000242329">
    <property type="component" value="Unassembled WGS sequence"/>
</dbReference>
<dbReference type="STRING" id="1123382.SAMN02745221_01055"/>
<dbReference type="Pfam" id="PF02659">
    <property type="entry name" value="Mntp"/>
    <property type="match status" value="1"/>
</dbReference>
<feature type="transmembrane region" description="Helical" evidence="5">
    <location>
        <begin position="31"/>
        <end position="53"/>
    </location>
</feature>
<reference evidence="7" key="1">
    <citation type="submission" date="2016-11" db="EMBL/GenBank/DDBJ databases">
        <authorList>
            <person name="Varghese N."/>
            <person name="Submissions S."/>
        </authorList>
    </citation>
    <scope>NUCLEOTIDE SEQUENCE [LARGE SCALE GENOMIC DNA]</scope>
    <source>
        <strain evidence="7">DSM 11003</strain>
    </source>
</reference>
<dbReference type="PANTHER" id="PTHR35529:SF2">
    <property type="entry name" value="SPORULATION PROTEIN YTAF-RELATED"/>
    <property type="match status" value="1"/>
</dbReference>
<evidence type="ECO:0000256" key="3">
    <source>
        <dbReference type="ARBA" id="ARBA00022989"/>
    </source>
</evidence>
<dbReference type="RefSeq" id="WP_073091071.1">
    <property type="nucleotide sequence ID" value="NZ_FQWY01000014.1"/>
</dbReference>
<feature type="transmembrane region" description="Helical" evidence="5">
    <location>
        <begin position="135"/>
        <end position="153"/>
    </location>
</feature>
<evidence type="ECO:0000313" key="6">
    <source>
        <dbReference type="EMBL" id="SHG82737.1"/>
    </source>
</evidence>
<dbReference type="EMBL" id="FQWY01000014">
    <property type="protein sequence ID" value="SHG82737.1"/>
    <property type="molecule type" value="Genomic_DNA"/>
</dbReference>
<keyword evidence="2 5" id="KW-0812">Transmembrane</keyword>
<evidence type="ECO:0000256" key="2">
    <source>
        <dbReference type="ARBA" id="ARBA00022692"/>
    </source>
</evidence>
<feature type="transmembrane region" description="Helical" evidence="5">
    <location>
        <begin position="65"/>
        <end position="83"/>
    </location>
</feature>
<feature type="transmembrane region" description="Helical" evidence="5">
    <location>
        <begin position="159"/>
        <end position="180"/>
    </location>
</feature>